<dbReference type="CDD" id="cd02440">
    <property type="entry name" value="AdoMet_MTases"/>
    <property type="match status" value="1"/>
</dbReference>
<dbReference type="PANTHER" id="PTHR42912">
    <property type="entry name" value="METHYLTRANSFERASE"/>
    <property type="match status" value="1"/>
</dbReference>
<dbReference type="OrthoDB" id="529208at2"/>
<reference evidence="2 3" key="1">
    <citation type="submission" date="2019-03" db="EMBL/GenBank/DDBJ databases">
        <title>Genomic Encyclopedia of Type Strains, Phase IV (KMG-IV): sequencing the most valuable type-strain genomes for metagenomic binning, comparative biology and taxonomic classification.</title>
        <authorList>
            <person name="Goeker M."/>
        </authorList>
    </citation>
    <scope>NUCLEOTIDE SEQUENCE [LARGE SCALE GENOMIC DNA]</scope>
    <source>
        <strain evidence="2 3">DSM 19580</strain>
    </source>
</reference>
<keyword evidence="2" id="KW-0489">Methyltransferase</keyword>
<organism evidence="2 3">
    <name type="scientific">Biostraticola tofi</name>
    <dbReference type="NCBI Taxonomy" id="466109"/>
    <lineage>
        <taxon>Bacteria</taxon>
        <taxon>Pseudomonadati</taxon>
        <taxon>Pseudomonadota</taxon>
        <taxon>Gammaproteobacteria</taxon>
        <taxon>Enterobacterales</taxon>
        <taxon>Bruguierivoracaceae</taxon>
        <taxon>Biostraticola</taxon>
    </lineage>
</organism>
<proteinExistence type="predicted"/>
<dbReference type="Pfam" id="PF08241">
    <property type="entry name" value="Methyltransf_11"/>
    <property type="match status" value="1"/>
</dbReference>
<dbReference type="GO" id="GO:0032259">
    <property type="term" value="P:methylation"/>
    <property type="evidence" value="ECO:0007669"/>
    <property type="project" value="UniProtKB-KW"/>
</dbReference>
<evidence type="ECO:0000313" key="3">
    <source>
        <dbReference type="Proteomes" id="UP000295719"/>
    </source>
</evidence>
<dbReference type="EMBL" id="SMCR01000003">
    <property type="protein sequence ID" value="TCV98211.1"/>
    <property type="molecule type" value="Genomic_DNA"/>
</dbReference>
<accession>A0A4R3YZJ3</accession>
<evidence type="ECO:0000313" key="2">
    <source>
        <dbReference type="EMBL" id="TCV98211.1"/>
    </source>
</evidence>
<feature type="domain" description="Methyltransferase type 11" evidence="1">
    <location>
        <begin position="48"/>
        <end position="144"/>
    </location>
</feature>
<dbReference type="PANTHER" id="PTHR42912:SF93">
    <property type="entry name" value="N6-ADENOSINE-METHYLTRANSFERASE TMT1A"/>
    <property type="match status" value="1"/>
</dbReference>
<dbReference type="Proteomes" id="UP000295719">
    <property type="component" value="Unassembled WGS sequence"/>
</dbReference>
<dbReference type="AlphaFoldDB" id="A0A4R3YZJ3"/>
<dbReference type="GO" id="GO:0008757">
    <property type="term" value="F:S-adenosylmethionine-dependent methyltransferase activity"/>
    <property type="evidence" value="ECO:0007669"/>
    <property type="project" value="InterPro"/>
</dbReference>
<sequence length="252" mass="28620">MKLNHHELIEQQFGDQAQAYLNSSVHAQGADLKRLDQWLDAHPDARLLDLGCGAGHASFVAATKVTQVIAYDLSEKMLTVVKQAAKERELSNLQTCQGKAESLPFDDGSFDVVVSRYSAHHWHDVGRSLKEIKRILVPGGKFILMDIVSPGHPVLDIYLQTVEVLRDTSHVRDYSQGEWMRWVNEAGLTVRTMTTERLYLDFGLWVARMRTPDNRVEAIRTLQKSLSEEVKSYYQIREDGSFSPDTMMLMAQ</sequence>
<name>A0A4R3YZJ3_9GAMM</name>
<keyword evidence="3" id="KW-1185">Reference proteome</keyword>
<dbReference type="Gene3D" id="3.40.50.150">
    <property type="entry name" value="Vaccinia Virus protein VP39"/>
    <property type="match status" value="1"/>
</dbReference>
<keyword evidence="2" id="KW-0808">Transferase</keyword>
<dbReference type="RefSeq" id="WP_131864965.1">
    <property type="nucleotide sequence ID" value="NZ_SMCR01000003.1"/>
</dbReference>
<dbReference type="InterPro" id="IPR013216">
    <property type="entry name" value="Methyltransf_11"/>
</dbReference>
<dbReference type="SUPFAM" id="SSF53335">
    <property type="entry name" value="S-adenosyl-L-methionine-dependent methyltransferases"/>
    <property type="match status" value="1"/>
</dbReference>
<evidence type="ECO:0000259" key="1">
    <source>
        <dbReference type="Pfam" id="PF08241"/>
    </source>
</evidence>
<dbReference type="InterPro" id="IPR029063">
    <property type="entry name" value="SAM-dependent_MTases_sf"/>
</dbReference>
<dbReference type="InterPro" id="IPR050508">
    <property type="entry name" value="Methyltransf_Superfamily"/>
</dbReference>
<comment type="caution">
    <text evidence="2">The sequence shown here is derived from an EMBL/GenBank/DDBJ whole genome shotgun (WGS) entry which is preliminary data.</text>
</comment>
<gene>
    <name evidence="2" type="ORF">EDC52_103300</name>
</gene>
<protein>
    <submittedName>
        <fullName evidence="2">Methyltransferase family protein</fullName>
    </submittedName>
</protein>